<keyword evidence="2" id="KW-1133">Transmembrane helix</keyword>
<sequence length="313" mass="33660">MSLVAVLFSAFTFYAVAFAASNSTCYYPAGLENRGIPCNPDAEVSSCCGPGFVCLSNGLCTPGKDDKKTYRYKYYRSGCTDPTWNSTDCPQYCLDVLTTNEASDSLDAGEGIQSCGSNSYCCNKNYDCCSNSTNVFTLGTANIVRTIPYFSSTSTSSSSPSSSASIPPAPSHSGNKSNGVAIGVGVGVGIGGLAVAILAVFMLLRRRKNRQKFSQHRTAAQELDPDQAALQPHDSKDRYDLAPQDEGPGVPEMHAEPKAQIPHEPQELAPQDRFEMATLSGGEKGQKRGERREGDHQGRFFKEEGVYRHEVAG</sequence>
<accession>A0A6A5Z9L1</accession>
<feature type="signal peptide" evidence="3">
    <location>
        <begin position="1"/>
        <end position="19"/>
    </location>
</feature>
<feature type="compositionally biased region" description="Basic and acidic residues" evidence="1">
    <location>
        <begin position="284"/>
        <end position="313"/>
    </location>
</feature>
<feature type="chain" id="PRO_5025525292" description="Mid2 domain-containing protein" evidence="3">
    <location>
        <begin position="20"/>
        <end position="313"/>
    </location>
</feature>
<feature type="region of interest" description="Disordered" evidence="1">
    <location>
        <begin position="214"/>
        <end position="313"/>
    </location>
</feature>
<dbReference type="AlphaFoldDB" id="A0A6A5Z9L1"/>
<feature type="compositionally biased region" description="Basic and acidic residues" evidence="1">
    <location>
        <begin position="264"/>
        <end position="275"/>
    </location>
</feature>
<feature type="region of interest" description="Disordered" evidence="1">
    <location>
        <begin position="153"/>
        <end position="175"/>
    </location>
</feature>
<keyword evidence="2" id="KW-0472">Membrane</keyword>
<reference evidence="4" key="1">
    <citation type="journal article" date="2020" name="Stud. Mycol.">
        <title>101 Dothideomycetes genomes: a test case for predicting lifestyles and emergence of pathogens.</title>
        <authorList>
            <person name="Haridas S."/>
            <person name="Albert R."/>
            <person name="Binder M."/>
            <person name="Bloem J."/>
            <person name="Labutti K."/>
            <person name="Salamov A."/>
            <person name="Andreopoulos B."/>
            <person name="Baker S."/>
            <person name="Barry K."/>
            <person name="Bills G."/>
            <person name="Bluhm B."/>
            <person name="Cannon C."/>
            <person name="Castanera R."/>
            <person name="Culley D."/>
            <person name="Daum C."/>
            <person name="Ezra D."/>
            <person name="Gonzalez J."/>
            <person name="Henrissat B."/>
            <person name="Kuo A."/>
            <person name="Liang C."/>
            <person name="Lipzen A."/>
            <person name="Lutzoni F."/>
            <person name="Magnuson J."/>
            <person name="Mondo S."/>
            <person name="Nolan M."/>
            <person name="Ohm R."/>
            <person name="Pangilinan J."/>
            <person name="Park H.-J."/>
            <person name="Ramirez L."/>
            <person name="Alfaro M."/>
            <person name="Sun H."/>
            <person name="Tritt A."/>
            <person name="Yoshinaga Y."/>
            <person name="Zwiers L.-H."/>
            <person name="Turgeon B."/>
            <person name="Goodwin S."/>
            <person name="Spatafora J."/>
            <person name="Crous P."/>
            <person name="Grigoriev I."/>
        </authorList>
    </citation>
    <scope>NUCLEOTIDE SEQUENCE</scope>
    <source>
        <strain evidence="4">CBS 627.86</strain>
    </source>
</reference>
<feature type="compositionally biased region" description="Low complexity" evidence="1">
    <location>
        <begin position="153"/>
        <end position="166"/>
    </location>
</feature>
<evidence type="ECO:0008006" key="6">
    <source>
        <dbReference type="Google" id="ProtNLM"/>
    </source>
</evidence>
<gene>
    <name evidence="4" type="ORF">BDV96DRAFT_600213</name>
</gene>
<dbReference type="EMBL" id="ML977324">
    <property type="protein sequence ID" value="KAF2115078.1"/>
    <property type="molecule type" value="Genomic_DNA"/>
</dbReference>
<evidence type="ECO:0000313" key="5">
    <source>
        <dbReference type="Proteomes" id="UP000799770"/>
    </source>
</evidence>
<protein>
    <recommendedName>
        <fullName evidence="6">Mid2 domain-containing protein</fullName>
    </recommendedName>
</protein>
<evidence type="ECO:0000313" key="4">
    <source>
        <dbReference type="EMBL" id="KAF2115078.1"/>
    </source>
</evidence>
<feature type="transmembrane region" description="Helical" evidence="2">
    <location>
        <begin position="180"/>
        <end position="204"/>
    </location>
</feature>
<name>A0A6A5Z9L1_9PLEO</name>
<evidence type="ECO:0000256" key="3">
    <source>
        <dbReference type="SAM" id="SignalP"/>
    </source>
</evidence>
<keyword evidence="2" id="KW-0812">Transmembrane</keyword>
<keyword evidence="5" id="KW-1185">Reference proteome</keyword>
<keyword evidence="3" id="KW-0732">Signal</keyword>
<evidence type="ECO:0000256" key="2">
    <source>
        <dbReference type="SAM" id="Phobius"/>
    </source>
</evidence>
<proteinExistence type="predicted"/>
<dbReference type="Proteomes" id="UP000799770">
    <property type="component" value="Unassembled WGS sequence"/>
</dbReference>
<organism evidence="4 5">
    <name type="scientific">Lophiotrema nucula</name>
    <dbReference type="NCBI Taxonomy" id="690887"/>
    <lineage>
        <taxon>Eukaryota</taxon>
        <taxon>Fungi</taxon>
        <taxon>Dikarya</taxon>
        <taxon>Ascomycota</taxon>
        <taxon>Pezizomycotina</taxon>
        <taxon>Dothideomycetes</taxon>
        <taxon>Pleosporomycetidae</taxon>
        <taxon>Pleosporales</taxon>
        <taxon>Lophiotremataceae</taxon>
        <taxon>Lophiotrema</taxon>
    </lineage>
</organism>
<dbReference type="OrthoDB" id="5215637at2759"/>
<evidence type="ECO:0000256" key="1">
    <source>
        <dbReference type="SAM" id="MobiDB-lite"/>
    </source>
</evidence>